<dbReference type="RefSeq" id="WP_094998305.1">
    <property type="nucleotide sequence ID" value="NZ_BMJL01000010.1"/>
</dbReference>
<dbReference type="InterPro" id="IPR039426">
    <property type="entry name" value="TonB-dep_rcpt-like"/>
</dbReference>
<dbReference type="InterPro" id="IPR000531">
    <property type="entry name" value="Beta-barrel_TonB"/>
</dbReference>
<proteinExistence type="inferred from homology"/>
<dbReference type="Gene3D" id="2.40.170.20">
    <property type="entry name" value="TonB-dependent receptor, beta-barrel domain"/>
    <property type="match status" value="1"/>
</dbReference>
<keyword evidence="2 8" id="KW-0813">Transport</keyword>
<evidence type="ECO:0000256" key="3">
    <source>
        <dbReference type="ARBA" id="ARBA00022452"/>
    </source>
</evidence>
<evidence type="ECO:0000256" key="1">
    <source>
        <dbReference type="ARBA" id="ARBA00004571"/>
    </source>
</evidence>
<keyword evidence="3 8" id="KW-1134">Transmembrane beta strand</keyword>
<accession>A0A223V8Z0</accession>
<evidence type="ECO:0000256" key="5">
    <source>
        <dbReference type="ARBA" id="ARBA00023077"/>
    </source>
</evidence>
<evidence type="ECO:0000256" key="8">
    <source>
        <dbReference type="PROSITE-ProRule" id="PRU01360"/>
    </source>
</evidence>
<evidence type="ECO:0000259" key="11">
    <source>
        <dbReference type="Pfam" id="PF07715"/>
    </source>
</evidence>
<evidence type="ECO:0000256" key="4">
    <source>
        <dbReference type="ARBA" id="ARBA00022692"/>
    </source>
</evidence>
<dbReference type="SUPFAM" id="SSF49464">
    <property type="entry name" value="Carboxypeptidase regulatory domain-like"/>
    <property type="match status" value="1"/>
</dbReference>
<dbReference type="OrthoDB" id="9759247at2"/>
<dbReference type="PANTHER" id="PTHR30069:SF49">
    <property type="entry name" value="OUTER MEMBRANE PROTEIN C"/>
    <property type="match status" value="1"/>
</dbReference>
<evidence type="ECO:0000313" key="13">
    <source>
        <dbReference type="Proteomes" id="UP000215244"/>
    </source>
</evidence>
<evidence type="ECO:0000256" key="7">
    <source>
        <dbReference type="ARBA" id="ARBA00023237"/>
    </source>
</evidence>
<keyword evidence="4 8" id="KW-0812">Transmembrane</keyword>
<dbReference type="GO" id="GO:0009279">
    <property type="term" value="C:cell outer membrane"/>
    <property type="evidence" value="ECO:0007669"/>
    <property type="project" value="UniProtKB-SubCell"/>
</dbReference>
<reference evidence="12 13" key="1">
    <citation type="submission" date="2017-08" db="EMBL/GenBank/DDBJ databases">
        <title>The complete genome sequence of Maribacter sp. B1, isolated from deep-sea sediment.</title>
        <authorList>
            <person name="Wu Y.-H."/>
            <person name="Cheng H."/>
            <person name="Xu X.-W."/>
        </authorList>
    </citation>
    <scope>NUCLEOTIDE SEQUENCE [LARGE SCALE GENOMIC DNA]</scope>
    <source>
        <strain evidence="12 13">B1</strain>
    </source>
</reference>
<dbReference type="GO" id="GO:0044718">
    <property type="term" value="P:siderophore transmembrane transport"/>
    <property type="evidence" value="ECO:0007669"/>
    <property type="project" value="TreeGrafter"/>
</dbReference>
<gene>
    <name evidence="12" type="ORF">CJ263_16675</name>
</gene>
<sequence length="765" mass="85937">MNLKYFGLLGALLLVNLAHAQNFKGKIVSEIKNEGLSGAHIQVKGGSPTFTDSQGNFELQINESGQLLKVSFMGFETKELLVYPSSETTIISLKESPIPIQGVLVTGQFKDDPVLTMETNDYVKKIVQPRNVADLFQDINGFSLIKRGNYAIDPSFRASQYEQLNVQFDGGIKVMHACPNRMDPITTHVNPEEIEKIEIIKGPYTVRYGATFGGIVNMVTQKPLDGEYGLSGHVNAGYESNGNSMVSSAQVQQATSKYDIRGTFGFRDFGNYKDGDGTEIPSSFRSLEYGARAGYNFSGNQRLQANWRQSYGRDVLHAGLPMDTNEDNSSMLSLDYRLAGLQGLVKNITAKAYYSYVDHVMSNTKRPTFMMTEAISEIDATTAGGKLELKLTPNDKLSVYSGLDFLNIARDGVRTRLVKRNMMGPLPTPIEFVDKVWQDSYINDLGIFVETKYPLSPKTLWTSGIRYDNVTSEIKDPADDFLALYPDLEKRTEHNISATTSIKYAPSTEFIMEVAYGRGVRSANMIERVINHFTVGQDPYEYIGNPNLKAEVNNQFEIGFKGRIALSDVNSTRFNYSTSFYYSLYENYIVPVIDESLTRKYMPANEPVNPKVFQNLDESYKTGFEVMAGFDFWNGFTFNTELAYVYAKNKDLNESLPLVPPLMSRFKLGYEAEKFWVNANYTITSKQENIAPSFGEQVTPGYEVMDVRLGVNLIKNVSLGVAVLNLFDVTYNNHLNFAFNNQANFSRTPINDPGRNFSAFMQYKF</sequence>
<name>A0A223V8Z0_9FLAO</name>
<organism evidence="12 13">
    <name type="scientific">Maribacter cobaltidurans</name>
    <dbReference type="NCBI Taxonomy" id="1178778"/>
    <lineage>
        <taxon>Bacteria</taxon>
        <taxon>Pseudomonadati</taxon>
        <taxon>Bacteroidota</taxon>
        <taxon>Flavobacteriia</taxon>
        <taxon>Flavobacteriales</taxon>
        <taxon>Flavobacteriaceae</taxon>
        <taxon>Maribacter</taxon>
    </lineage>
</organism>
<evidence type="ECO:0000256" key="2">
    <source>
        <dbReference type="ARBA" id="ARBA00022448"/>
    </source>
</evidence>
<evidence type="ECO:0000256" key="9">
    <source>
        <dbReference type="RuleBase" id="RU003357"/>
    </source>
</evidence>
<feature type="domain" description="TonB-dependent receptor-like beta-barrel" evidence="10">
    <location>
        <begin position="283"/>
        <end position="726"/>
    </location>
</feature>
<dbReference type="Pfam" id="PF07715">
    <property type="entry name" value="Plug"/>
    <property type="match status" value="1"/>
</dbReference>
<dbReference type="PANTHER" id="PTHR30069">
    <property type="entry name" value="TONB-DEPENDENT OUTER MEMBRANE RECEPTOR"/>
    <property type="match status" value="1"/>
</dbReference>
<dbReference type="Pfam" id="PF00593">
    <property type="entry name" value="TonB_dep_Rec_b-barrel"/>
    <property type="match status" value="1"/>
</dbReference>
<dbReference type="Gene3D" id="2.170.130.10">
    <property type="entry name" value="TonB-dependent receptor, plug domain"/>
    <property type="match status" value="1"/>
</dbReference>
<evidence type="ECO:0000313" key="12">
    <source>
        <dbReference type="EMBL" id="ASV31717.1"/>
    </source>
</evidence>
<comment type="similarity">
    <text evidence="8 9">Belongs to the TonB-dependent receptor family.</text>
</comment>
<evidence type="ECO:0000256" key="6">
    <source>
        <dbReference type="ARBA" id="ARBA00023136"/>
    </source>
</evidence>
<dbReference type="InterPro" id="IPR008969">
    <property type="entry name" value="CarboxyPept-like_regulatory"/>
</dbReference>
<comment type="subcellular location">
    <subcellularLocation>
        <location evidence="1 8">Cell outer membrane</location>
        <topology evidence="1 8">Multi-pass membrane protein</topology>
    </subcellularLocation>
</comment>
<keyword evidence="13" id="KW-1185">Reference proteome</keyword>
<dbReference type="AlphaFoldDB" id="A0A223V8Z0"/>
<dbReference type="Proteomes" id="UP000215244">
    <property type="component" value="Chromosome"/>
</dbReference>
<evidence type="ECO:0000259" key="10">
    <source>
        <dbReference type="Pfam" id="PF00593"/>
    </source>
</evidence>
<dbReference type="SUPFAM" id="SSF56935">
    <property type="entry name" value="Porins"/>
    <property type="match status" value="1"/>
</dbReference>
<dbReference type="Pfam" id="PF13715">
    <property type="entry name" value="CarbopepD_reg_2"/>
    <property type="match status" value="1"/>
</dbReference>
<keyword evidence="5 9" id="KW-0798">TonB box</keyword>
<keyword evidence="12" id="KW-0675">Receptor</keyword>
<dbReference type="InterPro" id="IPR037066">
    <property type="entry name" value="Plug_dom_sf"/>
</dbReference>
<dbReference type="EMBL" id="CP022957">
    <property type="protein sequence ID" value="ASV31717.1"/>
    <property type="molecule type" value="Genomic_DNA"/>
</dbReference>
<feature type="domain" description="TonB-dependent receptor plug" evidence="11">
    <location>
        <begin position="128"/>
        <end position="213"/>
    </location>
</feature>
<dbReference type="PROSITE" id="PS52016">
    <property type="entry name" value="TONB_DEPENDENT_REC_3"/>
    <property type="match status" value="1"/>
</dbReference>
<dbReference type="InterPro" id="IPR012910">
    <property type="entry name" value="Plug_dom"/>
</dbReference>
<dbReference type="InterPro" id="IPR036942">
    <property type="entry name" value="Beta-barrel_TonB_sf"/>
</dbReference>
<dbReference type="KEGG" id="marb:CJ263_16675"/>
<protein>
    <submittedName>
        <fullName evidence="12">TonB-dependent receptor</fullName>
    </submittedName>
</protein>
<keyword evidence="6 8" id="KW-0472">Membrane</keyword>
<keyword evidence="7 8" id="KW-0998">Cell outer membrane</keyword>
<dbReference type="GO" id="GO:0015344">
    <property type="term" value="F:siderophore uptake transmembrane transporter activity"/>
    <property type="evidence" value="ECO:0007669"/>
    <property type="project" value="TreeGrafter"/>
</dbReference>